<sequence length="101" mass="11156">MKSANESSSPAPLSDGQHLTTISYDGHFWDVYLEFQDDPRIPMSYRGLLCFSPSTGADGESALRTAAILIEDSSETVESKARAFEDFQLQSLLRSLLPDPE</sequence>
<reference evidence="1" key="1">
    <citation type="submission" date="2018-05" db="EMBL/GenBank/DDBJ databases">
        <authorList>
            <person name="Lanie J.A."/>
            <person name="Ng W.-L."/>
            <person name="Kazmierczak K.M."/>
            <person name="Andrzejewski T.M."/>
            <person name="Davidsen T.M."/>
            <person name="Wayne K.J."/>
            <person name="Tettelin H."/>
            <person name="Glass J.I."/>
            <person name="Rusch D."/>
            <person name="Podicherti R."/>
            <person name="Tsui H.-C.T."/>
            <person name="Winkler M.E."/>
        </authorList>
    </citation>
    <scope>NUCLEOTIDE SEQUENCE</scope>
</reference>
<proteinExistence type="predicted"/>
<accession>A0A381QEG5</accession>
<name>A0A381QEG5_9ZZZZ</name>
<dbReference type="EMBL" id="UINC01001327">
    <property type="protein sequence ID" value="SUZ77725.1"/>
    <property type="molecule type" value="Genomic_DNA"/>
</dbReference>
<organism evidence="1">
    <name type="scientific">marine metagenome</name>
    <dbReference type="NCBI Taxonomy" id="408172"/>
    <lineage>
        <taxon>unclassified sequences</taxon>
        <taxon>metagenomes</taxon>
        <taxon>ecological metagenomes</taxon>
    </lineage>
</organism>
<protein>
    <submittedName>
        <fullName evidence="1">Uncharacterized protein</fullName>
    </submittedName>
</protein>
<evidence type="ECO:0000313" key="1">
    <source>
        <dbReference type="EMBL" id="SUZ77725.1"/>
    </source>
</evidence>
<dbReference type="AlphaFoldDB" id="A0A381QEG5"/>
<gene>
    <name evidence="1" type="ORF">METZ01_LOCUS30579</name>
</gene>